<dbReference type="AlphaFoldDB" id="A0A170PMP7"/>
<sequence>MTPSWRKPVGMLAILGMIVVWVILVASLSGVIGQWHALLQLAFYLVTGIVWLWLLPMRRMLLWMETGRWR</sequence>
<dbReference type="InterPro" id="IPR021265">
    <property type="entry name" value="DUF2842"/>
</dbReference>
<keyword evidence="1" id="KW-0812">Transmembrane</keyword>
<feature type="transmembrane region" description="Helical" evidence="1">
    <location>
        <begin position="38"/>
        <end position="55"/>
    </location>
</feature>
<evidence type="ECO:0000313" key="2">
    <source>
        <dbReference type="EMBL" id="CUS43106.1"/>
    </source>
</evidence>
<dbReference type="Pfam" id="PF11003">
    <property type="entry name" value="DUF2842"/>
    <property type="match status" value="1"/>
</dbReference>
<evidence type="ECO:0000256" key="1">
    <source>
        <dbReference type="SAM" id="Phobius"/>
    </source>
</evidence>
<evidence type="ECO:0008006" key="3">
    <source>
        <dbReference type="Google" id="ProtNLM"/>
    </source>
</evidence>
<protein>
    <recommendedName>
        <fullName evidence="3">DUF2842 domain-containing protein</fullName>
    </recommendedName>
</protein>
<organism evidence="2">
    <name type="scientific">hydrothermal vent metagenome</name>
    <dbReference type="NCBI Taxonomy" id="652676"/>
    <lineage>
        <taxon>unclassified sequences</taxon>
        <taxon>metagenomes</taxon>
        <taxon>ecological metagenomes</taxon>
    </lineage>
</organism>
<proteinExistence type="predicted"/>
<feature type="transmembrane region" description="Helical" evidence="1">
    <location>
        <begin position="12"/>
        <end position="32"/>
    </location>
</feature>
<gene>
    <name evidence="2" type="ORF">MGWOODY_Smn436</name>
</gene>
<keyword evidence="1" id="KW-1133">Transmembrane helix</keyword>
<name>A0A170PMP7_9ZZZZ</name>
<accession>A0A170PMP7</accession>
<keyword evidence="1" id="KW-0472">Membrane</keyword>
<reference evidence="2" key="1">
    <citation type="submission" date="2015-10" db="EMBL/GenBank/DDBJ databases">
        <authorList>
            <person name="Gilbert D.G."/>
        </authorList>
    </citation>
    <scope>NUCLEOTIDE SEQUENCE</scope>
</reference>
<dbReference type="EMBL" id="CZQE01000008">
    <property type="protein sequence ID" value="CUS43106.1"/>
    <property type="molecule type" value="Genomic_DNA"/>
</dbReference>